<dbReference type="InterPro" id="IPR051202">
    <property type="entry name" value="Peptidase_C40"/>
</dbReference>
<dbReference type="SUPFAM" id="SSF54001">
    <property type="entry name" value="Cysteine proteinases"/>
    <property type="match status" value="1"/>
</dbReference>
<dbReference type="EMBL" id="QVOD01000059">
    <property type="protein sequence ID" value="RFT62886.1"/>
    <property type="molecule type" value="Genomic_DNA"/>
</dbReference>
<organism evidence="7 9">
    <name type="scientific">Bacillus clarus</name>
    <dbReference type="NCBI Taxonomy" id="2338372"/>
    <lineage>
        <taxon>Bacteria</taxon>
        <taxon>Bacillati</taxon>
        <taxon>Bacillota</taxon>
        <taxon>Bacilli</taxon>
        <taxon>Bacillales</taxon>
        <taxon>Bacillaceae</taxon>
        <taxon>Bacillus</taxon>
        <taxon>Bacillus cereus group</taxon>
    </lineage>
</organism>
<evidence type="ECO:0000256" key="1">
    <source>
        <dbReference type="ARBA" id="ARBA00007074"/>
    </source>
</evidence>
<evidence type="ECO:0000256" key="3">
    <source>
        <dbReference type="ARBA" id="ARBA00022801"/>
    </source>
</evidence>
<dbReference type="InterPro" id="IPR000064">
    <property type="entry name" value="NLP_P60_dom"/>
</dbReference>
<dbReference type="Proteomes" id="UP000029389">
    <property type="component" value="Unassembled WGS sequence"/>
</dbReference>
<evidence type="ECO:0000256" key="4">
    <source>
        <dbReference type="ARBA" id="ARBA00022807"/>
    </source>
</evidence>
<dbReference type="InterPro" id="IPR057812">
    <property type="entry name" value="SH3_YKFC_2nd"/>
</dbReference>
<keyword evidence="10" id="KW-1185">Reference proteome</keyword>
<reference evidence="7 9" key="1">
    <citation type="submission" date="2014-04" db="EMBL/GenBank/DDBJ databases">
        <authorList>
            <person name="Bishop-Lilly K.A."/>
            <person name="Broomall S.M."/>
            <person name="Chain P.S."/>
            <person name="Chertkov O."/>
            <person name="Coyne S.R."/>
            <person name="Daligault H.E."/>
            <person name="Davenport K.W."/>
            <person name="Erkkila T."/>
            <person name="Frey K.G."/>
            <person name="Gibbons H.S."/>
            <person name="Gu W."/>
            <person name="Jaissle J."/>
            <person name="Johnson S.L."/>
            <person name="Koroleva G.I."/>
            <person name="Ladner J.T."/>
            <person name="Lo C.-C."/>
            <person name="Minogue T.D."/>
            <person name="Munk C."/>
            <person name="Palacios G.F."/>
            <person name="Redden C.L."/>
            <person name="Rosenzweig C.N."/>
            <person name="Scholz M.B."/>
            <person name="Teshima H."/>
            <person name="Xu Y."/>
        </authorList>
    </citation>
    <scope>NUCLEOTIDE SEQUENCE [LARGE SCALE GENOMIC DNA]</scope>
    <source>
        <strain evidence="7 9">BHP</strain>
    </source>
</reference>
<dbReference type="Gene3D" id="2.30.30.40">
    <property type="entry name" value="SH3 Domains"/>
    <property type="match status" value="2"/>
</dbReference>
<dbReference type="Pfam" id="PF00877">
    <property type="entry name" value="NLPC_P60"/>
    <property type="match status" value="1"/>
</dbReference>
<dbReference type="STRING" id="1405.B7492_15150"/>
<evidence type="ECO:0000259" key="6">
    <source>
        <dbReference type="PROSITE" id="PS51935"/>
    </source>
</evidence>
<dbReference type="Gene3D" id="3.90.1720.10">
    <property type="entry name" value="endopeptidase domain like (from Nostoc punctiforme)"/>
    <property type="match status" value="1"/>
</dbReference>
<dbReference type="RefSeq" id="WP_042983983.1">
    <property type="nucleotide sequence ID" value="NZ_JMQC01000008.1"/>
</dbReference>
<evidence type="ECO:0000256" key="5">
    <source>
        <dbReference type="SAM" id="SignalP"/>
    </source>
</evidence>
<dbReference type="AlphaFoldDB" id="A0A090YKG8"/>
<dbReference type="PANTHER" id="PTHR47053:SF3">
    <property type="entry name" value="GAMMA-D-GLUTAMYL-L-LYSINE DIPEPTIDYL-PEPTIDASE"/>
    <property type="match status" value="1"/>
</dbReference>
<keyword evidence="4" id="KW-0788">Thiol protease</keyword>
<evidence type="ECO:0000313" key="10">
    <source>
        <dbReference type="Proteomes" id="UP000264294"/>
    </source>
</evidence>
<feature type="chain" id="PRO_5001867367" evidence="5">
    <location>
        <begin position="24"/>
        <end position="334"/>
    </location>
</feature>
<feature type="domain" description="NlpC/P60" evidence="6">
    <location>
        <begin position="208"/>
        <end position="332"/>
    </location>
</feature>
<dbReference type="GO" id="GO:0008234">
    <property type="term" value="F:cysteine-type peptidase activity"/>
    <property type="evidence" value="ECO:0007669"/>
    <property type="project" value="UniProtKB-KW"/>
</dbReference>
<accession>A0A090YKG8</accession>
<gene>
    <name evidence="7" type="primary">ykfC</name>
    <name evidence="8" type="ORF">D0U04_26895</name>
    <name evidence="7" type="ORF">DJ93_5244</name>
</gene>
<dbReference type="PROSITE" id="PS51935">
    <property type="entry name" value="NLPC_P60"/>
    <property type="match status" value="1"/>
</dbReference>
<dbReference type="PANTHER" id="PTHR47053">
    <property type="entry name" value="MUREIN DD-ENDOPEPTIDASE MEPH-RELATED"/>
    <property type="match status" value="1"/>
</dbReference>
<dbReference type="PATRIC" id="fig|1405.8.peg.5404"/>
<protein>
    <submittedName>
        <fullName evidence="7">Gamma-D-glutamyl-L-lysine endopeptidase</fullName>
    </submittedName>
    <submittedName>
        <fullName evidence="8">NlpC/P60 family protein</fullName>
    </submittedName>
</protein>
<dbReference type="Proteomes" id="UP000264294">
    <property type="component" value="Unassembled WGS sequence"/>
</dbReference>
<reference evidence="8 10" key="2">
    <citation type="submission" date="2018-08" db="EMBL/GenBank/DDBJ databases">
        <title>Bacillus clarus sp. nov. strain PS00077A.</title>
        <authorList>
            <person name="Mendez Acevedo M."/>
            <person name="Carroll L."/>
            <person name="Mukherjee M."/>
            <person name="Wiedmann M."/>
            <person name="Kovac J."/>
        </authorList>
    </citation>
    <scope>NUCLEOTIDE SEQUENCE [LARGE SCALE GENOMIC DNA]</scope>
    <source>
        <strain evidence="8 10">PS00077A</strain>
    </source>
</reference>
<comment type="caution">
    <text evidence="7">The sequence shown here is derived from an EMBL/GenBank/DDBJ whole genome shotgun (WGS) entry which is preliminary data.</text>
</comment>
<keyword evidence="2" id="KW-0645">Protease</keyword>
<evidence type="ECO:0000313" key="8">
    <source>
        <dbReference type="EMBL" id="RFT62886.1"/>
    </source>
</evidence>
<dbReference type="Pfam" id="PF18348">
    <property type="entry name" value="SH3_16"/>
    <property type="match status" value="1"/>
</dbReference>
<dbReference type="Pfam" id="PF23795">
    <property type="entry name" value="SH3_YKFC_2nd"/>
    <property type="match status" value="1"/>
</dbReference>
<name>A0A090YKG8_9BACI</name>
<dbReference type="EMBL" id="JMQC01000008">
    <property type="protein sequence ID" value="KFM98949.1"/>
    <property type="molecule type" value="Genomic_DNA"/>
</dbReference>
<evidence type="ECO:0000313" key="9">
    <source>
        <dbReference type="Proteomes" id="UP000029389"/>
    </source>
</evidence>
<keyword evidence="3" id="KW-0378">Hydrolase</keyword>
<keyword evidence="5" id="KW-0732">Signal</keyword>
<proteinExistence type="inferred from homology"/>
<dbReference type="InterPro" id="IPR038765">
    <property type="entry name" value="Papain-like_cys_pep_sf"/>
</dbReference>
<evidence type="ECO:0000256" key="2">
    <source>
        <dbReference type="ARBA" id="ARBA00022670"/>
    </source>
</evidence>
<dbReference type="InterPro" id="IPR041382">
    <property type="entry name" value="SH3_16"/>
</dbReference>
<comment type="similarity">
    <text evidence="1">Belongs to the peptidase C40 family.</text>
</comment>
<sequence>MKKMGTALLTTLFIFSSFTAVSAEENKDNKAFIDVAAATLWTGPDLLRPIDEPSATNPVDLWKWTKSMTLDEKLWLTNTNKLETQALLGQEVTVIDKQGEWVKVLVHGQPTPRNEEGYPGWMPAKQLTYNQEFAEKTDQPFVLITKPTAILYINPSEKNKALEVSYNTRLPLISEDAISYRVLLPNGQKAWLRKKDGAVYRSQNDIPTPTGDDLVNTGKMFLGLPYIWAGTSGFGFDCSGFTHTIYKSHGITIPRDSGPQSKAGIAVDKDHLQKGDLIFFAHNQGKGSVHHVGMYIGDGNMIHSPRAERSVEIIPLNTPGYIEEYAGARRYLPY</sequence>
<feature type="signal peptide" evidence="5">
    <location>
        <begin position="1"/>
        <end position="23"/>
    </location>
</feature>
<evidence type="ECO:0000313" key="7">
    <source>
        <dbReference type="EMBL" id="KFM98949.1"/>
    </source>
</evidence>
<dbReference type="GO" id="GO:0006508">
    <property type="term" value="P:proteolysis"/>
    <property type="evidence" value="ECO:0007669"/>
    <property type="project" value="UniProtKB-KW"/>
</dbReference>